<sequence length="300" mass="31971">MRIGFLGSGAVGCWFGGRLAECGYDVTMIGRGATYDALRRRGIQINDEAPKEVRVARSVAEAGPLDIVVLAVKVTADTCVARLLEGIGPDTVVAVTQNCVETPYLVADVVGQHRTWPGVIRGYLHHTGPAAVEYHGGPTSHTFGTWDGQHSELAAAFAGAINASGNEGIYHPAIFEDVWEKAMFVSSSGALGALVDKPLGYLRADLRSTFEGVMAEIYRVGVAAGAPLRDDAVARVMDFADRMPQDVTTSMQRDLKAGMAPSETELDAQVTAISRIGRAHGVDTPILDLCAQQVRQRHLG</sequence>
<dbReference type="GO" id="GO:0015940">
    <property type="term" value="P:pantothenate biosynthetic process"/>
    <property type="evidence" value="ECO:0007669"/>
    <property type="project" value="UniProtKB-UniPathway"/>
</dbReference>
<comment type="catalytic activity">
    <reaction evidence="4">
        <text>(R)-pantoate + NADP(+) = 2-dehydropantoate + NADPH + H(+)</text>
        <dbReference type="Rhea" id="RHEA:16233"/>
        <dbReference type="ChEBI" id="CHEBI:11561"/>
        <dbReference type="ChEBI" id="CHEBI:15378"/>
        <dbReference type="ChEBI" id="CHEBI:15980"/>
        <dbReference type="ChEBI" id="CHEBI:57783"/>
        <dbReference type="ChEBI" id="CHEBI:58349"/>
        <dbReference type="EC" id="1.1.1.169"/>
    </reaction>
</comment>
<dbReference type="OrthoDB" id="9796561at2"/>
<keyword evidence="4" id="KW-0566">Pantothenate biosynthesis</keyword>
<evidence type="ECO:0000256" key="3">
    <source>
        <dbReference type="ARBA" id="ARBA00023002"/>
    </source>
</evidence>
<keyword evidence="8" id="KW-1185">Reference proteome</keyword>
<dbReference type="Proteomes" id="UP000296352">
    <property type="component" value="Chromosome"/>
</dbReference>
<dbReference type="Gene3D" id="3.40.50.720">
    <property type="entry name" value="NAD(P)-binding Rossmann-like Domain"/>
    <property type="match status" value="1"/>
</dbReference>
<proteinExistence type="inferred from homology"/>
<evidence type="ECO:0000256" key="1">
    <source>
        <dbReference type="ARBA" id="ARBA00007870"/>
    </source>
</evidence>
<dbReference type="PANTHER" id="PTHR21708:SF26">
    <property type="entry name" value="2-DEHYDROPANTOATE 2-REDUCTASE"/>
    <property type="match status" value="1"/>
</dbReference>
<evidence type="ECO:0000259" key="6">
    <source>
        <dbReference type="Pfam" id="PF08546"/>
    </source>
</evidence>
<dbReference type="InterPro" id="IPR051402">
    <property type="entry name" value="KPR-Related"/>
</dbReference>
<dbReference type="NCBIfam" id="NF005091">
    <property type="entry name" value="PRK06522.2-2"/>
    <property type="match status" value="1"/>
</dbReference>
<dbReference type="GO" id="GO:0008677">
    <property type="term" value="F:2-dehydropantoate 2-reductase activity"/>
    <property type="evidence" value="ECO:0007669"/>
    <property type="project" value="UniProtKB-EC"/>
</dbReference>
<dbReference type="EC" id="1.1.1.169" evidence="4"/>
<dbReference type="UniPathway" id="UPA00028">
    <property type="reaction ID" value="UER00004"/>
</dbReference>
<dbReference type="Gene3D" id="1.10.1040.10">
    <property type="entry name" value="N-(1-d-carboxylethyl)-l-norvaline Dehydrogenase, domain 2"/>
    <property type="match status" value="1"/>
</dbReference>
<dbReference type="InterPro" id="IPR003710">
    <property type="entry name" value="ApbA"/>
</dbReference>
<dbReference type="KEGG" id="cee:CENDO_04335"/>
<comment type="pathway">
    <text evidence="4">Cofactor biosynthesis; (R)-pantothenate biosynthesis; (R)-pantoate from 3-methyl-2-oxobutanoate: step 2/2.</text>
</comment>
<name>A0A4P7QHE9_9CORY</name>
<keyword evidence="2 4" id="KW-0521">NADP</keyword>
<feature type="domain" description="Ketopantoate reductase N-terminal" evidence="5">
    <location>
        <begin position="3"/>
        <end position="147"/>
    </location>
</feature>
<dbReference type="PANTHER" id="PTHR21708">
    <property type="entry name" value="PROBABLE 2-DEHYDROPANTOATE 2-REDUCTASE"/>
    <property type="match status" value="1"/>
</dbReference>
<organism evidence="7 8">
    <name type="scientific">Corynebacterium endometrii</name>
    <dbReference type="NCBI Taxonomy" id="2488819"/>
    <lineage>
        <taxon>Bacteria</taxon>
        <taxon>Bacillati</taxon>
        <taxon>Actinomycetota</taxon>
        <taxon>Actinomycetes</taxon>
        <taxon>Mycobacteriales</taxon>
        <taxon>Corynebacteriaceae</taxon>
        <taxon>Corynebacterium</taxon>
    </lineage>
</organism>
<dbReference type="EMBL" id="CP039247">
    <property type="protein sequence ID" value="QCB28157.1"/>
    <property type="molecule type" value="Genomic_DNA"/>
</dbReference>
<dbReference type="SUPFAM" id="SSF48179">
    <property type="entry name" value="6-phosphogluconate dehydrogenase C-terminal domain-like"/>
    <property type="match status" value="1"/>
</dbReference>
<dbReference type="InterPro" id="IPR013332">
    <property type="entry name" value="KPR_N"/>
</dbReference>
<evidence type="ECO:0000256" key="4">
    <source>
        <dbReference type="RuleBase" id="RU362068"/>
    </source>
</evidence>
<dbReference type="NCBIfam" id="TIGR00745">
    <property type="entry name" value="apbA_panE"/>
    <property type="match status" value="1"/>
</dbReference>
<dbReference type="RefSeq" id="WP_136140935.1">
    <property type="nucleotide sequence ID" value="NZ_CP039247.1"/>
</dbReference>
<protein>
    <recommendedName>
        <fullName evidence="4">2-dehydropantoate 2-reductase</fullName>
        <ecNumber evidence="4">1.1.1.169</ecNumber>
    </recommendedName>
    <alternativeName>
        <fullName evidence="4">Ketopantoate reductase</fullName>
    </alternativeName>
</protein>
<dbReference type="SUPFAM" id="SSF51735">
    <property type="entry name" value="NAD(P)-binding Rossmann-fold domains"/>
    <property type="match status" value="1"/>
</dbReference>
<dbReference type="InterPro" id="IPR013752">
    <property type="entry name" value="KPA_reductase"/>
</dbReference>
<dbReference type="Pfam" id="PF02558">
    <property type="entry name" value="ApbA"/>
    <property type="match status" value="1"/>
</dbReference>
<dbReference type="GO" id="GO:0005737">
    <property type="term" value="C:cytoplasm"/>
    <property type="evidence" value="ECO:0007669"/>
    <property type="project" value="TreeGrafter"/>
</dbReference>
<reference evidence="7 8" key="1">
    <citation type="submission" date="2019-04" db="EMBL/GenBank/DDBJ databases">
        <title>Corynebacterium endometrii sp. nov., isolated from the uterus of a cow with endometritis.</title>
        <authorList>
            <person name="Ballas P."/>
            <person name="Ruckert C."/>
            <person name="Wagener K."/>
            <person name="Drillich M."/>
            <person name="Kaempfer P."/>
            <person name="Busse H.-J."/>
            <person name="Ehling-Schulz M."/>
        </authorList>
    </citation>
    <scope>NUCLEOTIDE SEQUENCE [LARGE SCALE GENOMIC DNA]</scope>
    <source>
        <strain evidence="7 8">LMM-1653</strain>
    </source>
</reference>
<evidence type="ECO:0000259" key="5">
    <source>
        <dbReference type="Pfam" id="PF02558"/>
    </source>
</evidence>
<accession>A0A4P7QHE9</accession>
<evidence type="ECO:0000313" key="8">
    <source>
        <dbReference type="Proteomes" id="UP000296352"/>
    </source>
</evidence>
<dbReference type="InterPro" id="IPR036291">
    <property type="entry name" value="NAD(P)-bd_dom_sf"/>
</dbReference>
<gene>
    <name evidence="7" type="ORF">CENDO_04335</name>
</gene>
<evidence type="ECO:0000256" key="2">
    <source>
        <dbReference type="ARBA" id="ARBA00022857"/>
    </source>
</evidence>
<comment type="function">
    <text evidence="4">Catalyzes the NADPH-dependent reduction of ketopantoate into pantoic acid.</text>
</comment>
<comment type="similarity">
    <text evidence="1 4">Belongs to the ketopantoate reductase family.</text>
</comment>
<keyword evidence="3 4" id="KW-0560">Oxidoreductase</keyword>
<dbReference type="InterPro" id="IPR013328">
    <property type="entry name" value="6PGD_dom2"/>
</dbReference>
<dbReference type="AlphaFoldDB" id="A0A4P7QHE9"/>
<dbReference type="InterPro" id="IPR008927">
    <property type="entry name" value="6-PGluconate_DH-like_C_sf"/>
</dbReference>
<feature type="domain" description="Ketopantoate reductase C-terminal" evidence="6">
    <location>
        <begin position="175"/>
        <end position="296"/>
    </location>
</feature>
<evidence type="ECO:0000313" key="7">
    <source>
        <dbReference type="EMBL" id="QCB28157.1"/>
    </source>
</evidence>
<dbReference type="Pfam" id="PF08546">
    <property type="entry name" value="ApbA_C"/>
    <property type="match status" value="1"/>
</dbReference>